<sequence length="131" mass="15457">MREFLSQYPDHRKSIENDKIIYRVYTKKFFGGEKLIATLEISKLTDFEIEPPNDLYDENFLLFIKSIDDEVIEKCVSNYGYLKQDAQNSYDEGQLEAFNMEMYDAVRYLGSLVDYVNLVDKLRPLTQKSLI</sequence>
<name>A0ABW9JDK1_9SPHI</name>
<reference evidence="1 2" key="1">
    <citation type="submission" date="2024-12" db="EMBL/GenBank/DDBJ databases">
        <authorList>
            <person name="Hu S."/>
        </authorList>
    </citation>
    <scope>NUCLEOTIDE SEQUENCE [LARGE SCALE GENOMIC DNA]</scope>
    <source>
        <strain evidence="1 2">P-25</strain>
    </source>
</reference>
<dbReference type="Proteomes" id="UP001517367">
    <property type="component" value="Unassembled WGS sequence"/>
</dbReference>
<accession>A0ABW9JDK1</accession>
<dbReference type="RefSeq" id="WP_138727628.1">
    <property type="nucleotide sequence ID" value="NZ_SRMP02000001.1"/>
</dbReference>
<gene>
    <name evidence="1" type="ORF">E5L68_001430</name>
</gene>
<evidence type="ECO:0000313" key="1">
    <source>
        <dbReference type="EMBL" id="MFN0290031.1"/>
    </source>
</evidence>
<proteinExistence type="predicted"/>
<keyword evidence="2" id="KW-1185">Reference proteome</keyword>
<evidence type="ECO:0000313" key="2">
    <source>
        <dbReference type="Proteomes" id="UP001517367"/>
    </source>
</evidence>
<protein>
    <submittedName>
        <fullName evidence="1">Uncharacterized protein</fullName>
    </submittedName>
</protein>
<comment type="caution">
    <text evidence="1">The sequence shown here is derived from an EMBL/GenBank/DDBJ whole genome shotgun (WGS) entry which is preliminary data.</text>
</comment>
<organism evidence="1 2">
    <name type="scientific">Pedobacter helvus</name>
    <dbReference type="NCBI Taxonomy" id="2563444"/>
    <lineage>
        <taxon>Bacteria</taxon>
        <taxon>Pseudomonadati</taxon>
        <taxon>Bacteroidota</taxon>
        <taxon>Sphingobacteriia</taxon>
        <taxon>Sphingobacteriales</taxon>
        <taxon>Sphingobacteriaceae</taxon>
        <taxon>Pedobacter</taxon>
    </lineage>
</organism>
<dbReference type="EMBL" id="SRMP02000001">
    <property type="protein sequence ID" value="MFN0290031.1"/>
    <property type="molecule type" value="Genomic_DNA"/>
</dbReference>